<dbReference type="CDD" id="cd00331">
    <property type="entry name" value="IGPS"/>
    <property type="match status" value="1"/>
</dbReference>
<evidence type="ECO:0000256" key="4">
    <source>
        <dbReference type="ARBA" id="ARBA00022793"/>
    </source>
</evidence>
<dbReference type="SUPFAM" id="SSF51366">
    <property type="entry name" value="Ribulose-phoshate binding barrel"/>
    <property type="match status" value="1"/>
</dbReference>
<gene>
    <name evidence="8 10" type="primary">trpC</name>
    <name evidence="10" type="ORF">ACFQBQ_08790</name>
</gene>
<reference evidence="11" key="1">
    <citation type="journal article" date="2019" name="Int. J. Syst. Evol. Microbiol.">
        <title>The Global Catalogue of Microorganisms (GCM) 10K type strain sequencing project: providing services to taxonomists for standard genome sequencing and annotation.</title>
        <authorList>
            <consortium name="The Broad Institute Genomics Platform"/>
            <consortium name="The Broad Institute Genome Sequencing Center for Infectious Disease"/>
            <person name="Wu L."/>
            <person name="Ma J."/>
        </authorList>
    </citation>
    <scope>NUCLEOTIDE SEQUENCE [LARGE SCALE GENOMIC DNA]</scope>
    <source>
        <strain evidence="11">CGMCC 1.16026</strain>
    </source>
</reference>
<dbReference type="EC" id="4.1.1.48" evidence="8"/>
<evidence type="ECO:0000256" key="5">
    <source>
        <dbReference type="ARBA" id="ARBA00022822"/>
    </source>
</evidence>
<dbReference type="InterPro" id="IPR045186">
    <property type="entry name" value="Indole-3-glycerol_P_synth"/>
</dbReference>
<evidence type="ECO:0000256" key="2">
    <source>
        <dbReference type="ARBA" id="ARBA00004696"/>
    </source>
</evidence>
<comment type="catalytic activity">
    <reaction evidence="1 8">
        <text>1-(2-carboxyphenylamino)-1-deoxy-D-ribulose 5-phosphate + H(+) = (1S,2R)-1-C-(indol-3-yl)glycerol 3-phosphate + CO2 + H2O</text>
        <dbReference type="Rhea" id="RHEA:23476"/>
        <dbReference type="ChEBI" id="CHEBI:15377"/>
        <dbReference type="ChEBI" id="CHEBI:15378"/>
        <dbReference type="ChEBI" id="CHEBI:16526"/>
        <dbReference type="ChEBI" id="CHEBI:58613"/>
        <dbReference type="ChEBI" id="CHEBI:58866"/>
        <dbReference type="EC" id="4.1.1.48"/>
    </reaction>
</comment>
<dbReference type="GO" id="GO:0004425">
    <property type="term" value="F:indole-3-glycerol-phosphate synthase activity"/>
    <property type="evidence" value="ECO:0007669"/>
    <property type="project" value="UniProtKB-EC"/>
</dbReference>
<dbReference type="InterPro" id="IPR013785">
    <property type="entry name" value="Aldolase_TIM"/>
</dbReference>
<keyword evidence="7 8" id="KW-0456">Lyase</keyword>
<protein>
    <recommendedName>
        <fullName evidence="8">Indole-3-glycerol phosphate synthase</fullName>
        <shortName evidence="8">IGPS</shortName>
        <ecNumber evidence="8">4.1.1.48</ecNumber>
    </recommendedName>
</protein>
<accession>A0ABW1Z9U4</accession>
<evidence type="ECO:0000313" key="11">
    <source>
        <dbReference type="Proteomes" id="UP001596391"/>
    </source>
</evidence>
<feature type="domain" description="Indole-3-glycerol phosphate synthase" evidence="9">
    <location>
        <begin position="13"/>
        <end position="266"/>
    </location>
</feature>
<dbReference type="Gene3D" id="3.20.20.70">
    <property type="entry name" value="Aldolase class I"/>
    <property type="match status" value="1"/>
</dbReference>
<dbReference type="NCBIfam" id="NF001373">
    <property type="entry name" value="PRK00278.1-6"/>
    <property type="match status" value="1"/>
</dbReference>
<sequence>MTEAAEIEKKMYLPEIVAFHRQDVERRKAEADFAALELAASAHEPRGFARALREKAKTGPAVIAEIKKASPSKGLIRENLDPTALAIELEAAGAAVLSVLTDEPYFQGSLGNLRAARAACKLPLLRKDFMVDPFQVLEARANGADAILLIVAALNDIELRTLREEARRYGLDVLCEVHDAEEVERARALDCECVGVNTRDLKTFHVSLDRAIELSQSLPADVIRVAESGITGREDVQRMRAAGFGAFLIGESLMRAERPGEALKALLS</sequence>
<evidence type="ECO:0000313" key="10">
    <source>
        <dbReference type="EMBL" id="MFC6645675.1"/>
    </source>
</evidence>
<dbReference type="Pfam" id="PF00218">
    <property type="entry name" value="IGPS"/>
    <property type="match status" value="1"/>
</dbReference>
<dbReference type="RefSeq" id="WP_317890653.1">
    <property type="nucleotide sequence ID" value="NZ_JAGSYD010000003.1"/>
</dbReference>
<comment type="similarity">
    <text evidence="8">Belongs to the TrpC family.</text>
</comment>
<dbReference type="PANTHER" id="PTHR22854">
    <property type="entry name" value="TRYPTOPHAN BIOSYNTHESIS PROTEIN"/>
    <property type="match status" value="1"/>
</dbReference>
<dbReference type="PANTHER" id="PTHR22854:SF2">
    <property type="entry name" value="INDOLE-3-GLYCEROL-PHOSPHATE SYNTHASE"/>
    <property type="match status" value="1"/>
</dbReference>
<evidence type="ECO:0000256" key="8">
    <source>
        <dbReference type="HAMAP-Rule" id="MF_00134"/>
    </source>
</evidence>
<evidence type="ECO:0000259" key="9">
    <source>
        <dbReference type="Pfam" id="PF00218"/>
    </source>
</evidence>
<evidence type="ECO:0000256" key="3">
    <source>
        <dbReference type="ARBA" id="ARBA00022605"/>
    </source>
</evidence>
<comment type="pathway">
    <text evidence="2 8">Amino-acid biosynthesis; L-tryptophan biosynthesis; L-tryptophan from chorismate: step 4/5.</text>
</comment>
<organism evidence="10 11">
    <name type="scientific">Granulicella cerasi</name>
    <dbReference type="NCBI Taxonomy" id="741063"/>
    <lineage>
        <taxon>Bacteria</taxon>
        <taxon>Pseudomonadati</taxon>
        <taxon>Acidobacteriota</taxon>
        <taxon>Terriglobia</taxon>
        <taxon>Terriglobales</taxon>
        <taxon>Acidobacteriaceae</taxon>
        <taxon>Granulicella</taxon>
    </lineage>
</organism>
<dbReference type="HAMAP" id="MF_00134_B">
    <property type="entry name" value="IGPS_B"/>
    <property type="match status" value="1"/>
</dbReference>
<dbReference type="InterPro" id="IPR001468">
    <property type="entry name" value="Indole-3-GlycerolPSynthase_CS"/>
</dbReference>
<keyword evidence="3 8" id="KW-0028">Amino-acid biosynthesis</keyword>
<dbReference type="NCBIfam" id="NF001377">
    <property type="entry name" value="PRK00278.2-4"/>
    <property type="match status" value="1"/>
</dbReference>
<keyword evidence="6 8" id="KW-0057">Aromatic amino acid biosynthesis</keyword>
<dbReference type="PROSITE" id="PS00614">
    <property type="entry name" value="IGPS"/>
    <property type="match status" value="1"/>
</dbReference>
<keyword evidence="4 8" id="KW-0210">Decarboxylase</keyword>
<keyword evidence="11" id="KW-1185">Reference proteome</keyword>
<comment type="caution">
    <text evidence="10">The sequence shown here is derived from an EMBL/GenBank/DDBJ whole genome shotgun (WGS) entry which is preliminary data.</text>
</comment>
<dbReference type="InterPro" id="IPR011060">
    <property type="entry name" value="RibuloseP-bd_barrel"/>
</dbReference>
<dbReference type="InterPro" id="IPR013798">
    <property type="entry name" value="Indole-3-glycerol_P_synth_dom"/>
</dbReference>
<proteinExistence type="inferred from homology"/>
<dbReference type="EMBL" id="JBHSWI010000001">
    <property type="protein sequence ID" value="MFC6645675.1"/>
    <property type="molecule type" value="Genomic_DNA"/>
</dbReference>
<evidence type="ECO:0000256" key="1">
    <source>
        <dbReference type="ARBA" id="ARBA00001633"/>
    </source>
</evidence>
<evidence type="ECO:0000256" key="6">
    <source>
        <dbReference type="ARBA" id="ARBA00023141"/>
    </source>
</evidence>
<dbReference type="Proteomes" id="UP001596391">
    <property type="component" value="Unassembled WGS sequence"/>
</dbReference>
<name>A0ABW1Z9U4_9BACT</name>
<evidence type="ECO:0000256" key="7">
    <source>
        <dbReference type="ARBA" id="ARBA00023239"/>
    </source>
</evidence>
<keyword evidence="5 8" id="KW-0822">Tryptophan biosynthesis</keyword>